<dbReference type="EMBL" id="JAVYJV010000015">
    <property type="protein sequence ID" value="KAK4352806.1"/>
    <property type="molecule type" value="Genomic_DNA"/>
</dbReference>
<evidence type="ECO:0000256" key="1">
    <source>
        <dbReference type="SAM" id="MobiDB-lite"/>
    </source>
</evidence>
<gene>
    <name evidence="2" type="ORF">RND71_028324</name>
</gene>
<reference evidence="2" key="1">
    <citation type="submission" date="2023-12" db="EMBL/GenBank/DDBJ databases">
        <title>Genome assembly of Anisodus tanguticus.</title>
        <authorList>
            <person name="Wang Y.-J."/>
        </authorList>
    </citation>
    <scope>NUCLEOTIDE SEQUENCE</scope>
    <source>
        <strain evidence="2">KB-2021</strain>
        <tissue evidence="2">Leaf</tissue>
    </source>
</reference>
<name>A0AAE1RKP7_9SOLA</name>
<proteinExistence type="predicted"/>
<evidence type="ECO:0000313" key="2">
    <source>
        <dbReference type="EMBL" id="KAK4352806.1"/>
    </source>
</evidence>
<sequence length="115" mass="13270">MVMGWRSIFDSLGLMNVDMILELYANYNLFSSEAEKRMVHKRRSWLPMHASTLCGVLGLPDHPIDPLQYFIRRSDDEDANSIDLMEADMATREEVQSRRFDNEDNDGVQADVDLS</sequence>
<keyword evidence="3" id="KW-1185">Reference proteome</keyword>
<accession>A0AAE1RKP7</accession>
<protein>
    <submittedName>
        <fullName evidence="2">Uncharacterized protein</fullName>
    </submittedName>
</protein>
<organism evidence="2 3">
    <name type="scientific">Anisodus tanguticus</name>
    <dbReference type="NCBI Taxonomy" id="243964"/>
    <lineage>
        <taxon>Eukaryota</taxon>
        <taxon>Viridiplantae</taxon>
        <taxon>Streptophyta</taxon>
        <taxon>Embryophyta</taxon>
        <taxon>Tracheophyta</taxon>
        <taxon>Spermatophyta</taxon>
        <taxon>Magnoliopsida</taxon>
        <taxon>eudicotyledons</taxon>
        <taxon>Gunneridae</taxon>
        <taxon>Pentapetalae</taxon>
        <taxon>asterids</taxon>
        <taxon>lamiids</taxon>
        <taxon>Solanales</taxon>
        <taxon>Solanaceae</taxon>
        <taxon>Solanoideae</taxon>
        <taxon>Hyoscyameae</taxon>
        <taxon>Anisodus</taxon>
    </lineage>
</organism>
<dbReference type="Proteomes" id="UP001291623">
    <property type="component" value="Unassembled WGS sequence"/>
</dbReference>
<evidence type="ECO:0000313" key="3">
    <source>
        <dbReference type="Proteomes" id="UP001291623"/>
    </source>
</evidence>
<dbReference type="AlphaFoldDB" id="A0AAE1RKP7"/>
<feature type="region of interest" description="Disordered" evidence="1">
    <location>
        <begin position="93"/>
        <end position="115"/>
    </location>
</feature>
<comment type="caution">
    <text evidence="2">The sequence shown here is derived from an EMBL/GenBank/DDBJ whole genome shotgun (WGS) entry which is preliminary data.</text>
</comment>
<feature type="compositionally biased region" description="Basic and acidic residues" evidence="1">
    <location>
        <begin position="93"/>
        <end position="102"/>
    </location>
</feature>